<name>A0A2N6VJU7_9MICO</name>
<feature type="non-terminal residue" evidence="2">
    <location>
        <position position="1"/>
    </location>
</feature>
<dbReference type="EMBL" id="PNHK01000097">
    <property type="protein sequence ID" value="PMD04396.1"/>
    <property type="molecule type" value="Genomic_DNA"/>
</dbReference>
<proteinExistence type="predicted"/>
<dbReference type="AlphaFoldDB" id="A0A2N6VJU7"/>
<gene>
    <name evidence="2" type="ORF">CJ199_12295</name>
</gene>
<dbReference type="RefSeq" id="WP_308409955.1">
    <property type="nucleotide sequence ID" value="NZ_PNHK01000097.1"/>
</dbReference>
<evidence type="ECO:0000259" key="1">
    <source>
        <dbReference type="Pfam" id="PF04127"/>
    </source>
</evidence>
<dbReference type="Proteomes" id="UP000235598">
    <property type="component" value="Unassembled WGS sequence"/>
</dbReference>
<feature type="non-terminal residue" evidence="2">
    <location>
        <position position="102"/>
    </location>
</feature>
<sequence>TTTAPVVVAPAMHTEMWFNPATVDNVAVLREVETTAQLESVCREQAAEADIVIMAAAVSDYRPAQTAGHKMKKDGDAGLTIELVQNPDILAGLVADRRDGQT</sequence>
<feature type="domain" description="DNA/pantothenate metabolism flavoprotein C-terminal" evidence="1">
    <location>
        <begin position="28"/>
        <end position="100"/>
    </location>
</feature>
<dbReference type="SUPFAM" id="SSF102645">
    <property type="entry name" value="CoaB-like"/>
    <property type="match status" value="1"/>
</dbReference>
<reference evidence="2 3" key="1">
    <citation type="submission" date="2017-09" db="EMBL/GenBank/DDBJ databases">
        <title>Bacterial strain isolated from the female urinary microbiota.</title>
        <authorList>
            <person name="Thomas-White K."/>
            <person name="Kumar N."/>
            <person name="Forster S."/>
            <person name="Putonti C."/>
            <person name="Lawley T."/>
            <person name="Wolfe A.J."/>
        </authorList>
    </citation>
    <scope>NUCLEOTIDE SEQUENCE [LARGE SCALE GENOMIC DNA]</scope>
    <source>
        <strain evidence="2 3">UMB1301</strain>
    </source>
</reference>
<protein>
    <submittedName>
        <fullName evidence="2">Phosphopantothenoylcysteine decarboxylase</fullName>
    </submittedName>
</protein>
<dbReference type="GO" id="GO:0003824">
    <property type="term" value="F:catalytic activity"/>
    <property type="evidence" value="ECO:0007669"/>
    <property type="project" value="InterPro"/>
</dbReference>
<comment type="caution">
    <text evidence="2">The sequence shown here is derived from an EMBL/GenBank/DDBJ whole genome shotgun (WGS) entry which is preliminary data.</text>
</comment>
<dbReference type="Gene3D" id="3.40.50.10300">
    <property type="entry name" value="CoaB-like"/>
    <property type="match status" value="1"/>
</dbReference>
<evidence type="ECO:0000313" key="3">
    <source>
        <dbReference type="Proteomes" id="UP000235598"/>
    </source>
</evidence>
<accession>A0A2N6VJU7</accession>
<dbReference type="GO" id="GO:0015937">
    <property type="term" value="P:coenzyme A biosynthetic process"/>
    <property type="evidence" value="ECO:0007669"/>
    <property type="project" value="UniProtKB-ARBA"/>
</dbReference>
<dbReference type="InterPro" id="IPR035929">
    <property type="entry name" value="CoaB-like_sf"/>
</dbReference>
<evidence type="ECO:0000313" key="2">
    <source>
        <dbReference type="EMBL" id="PMD04396.1"/>
    </source>
</evidence>
<dbReference type="InterPro" id="IPR007085">
    <property type="entry name" value="DNA/pantothenate-metab_flavo_C"/>
</dbReference>
<dbReference type="Pfam" id="PF04127">
    <property type="entry name" value="DFP"/>
    <property type="match status" value="1"/>
</dbReference>
<organism evidence="2 3">
    <name type="scientific">Brevibacterium paucivorans</name>
    <dbReference type="NCBI Taxonomy" id="170994"/>
    <lineage>
        <taxon>Bacteria</taxon>
        <taxon>Bacillati</taxon>
        <taxon>Actinomycetota</taxon>
        <taxon>Actinomycetes</taxon>
        <taxon>Micrococcales</taxon>
        <taxon>Brevibacteriaceae</taxon>
        <taxon>Brevibacterium</taxon>
    </lineage>
</organism>